<evidence type="ECO:0000313" key="1">
    <source>
        <dbReference type="EMBL" id="OAQ15037.1"/>
    </source>
</evidence>
<dbReference type="Gene3D" id="3.90.1720.10">
    <property type="entry name" value="endopeptidase domain like (from Nostoc punctiforme)"/>
    <property type="match status" value="1"/>
</dbReference>
<proteinExistence type="predicted"/>
<comment type="caution">
    <text evidence="1">The sequence shown here is derived from an EMBL/GenBank/DDBJ whole genome shotgun (WGS) entry which is preliminary data.</text>
</comment>
<name>A0A179CZP1_BIBTR</name>
<organism evidence="1 2">
    <name type="scientific">Bibersteinia trehalosi Y31</name>
    <dbReference type="NCBI Taxonomy" id="1261658"/>
    <lineage>
        <taxon>Bacteria</taxon>
        <taxon>Pseudomonadati</taxon>
        <taxon>Pseudomonadota</taxon>
        <taxon>Gammaproteobacteria</taxon>
        <taxon>Pasteurellales</taxon>
        <taxon>Pasteurellaceae</taxon>
        <taxon>Bibersteinia</taxon>
    </lineage>
</organism>
<reference evidence="1 2" key="1">
    <citation type="submission" date="2014-01" db="EMBL/GenBank/DDBJ databases">
        <authorList>
            <person name="Zuccon D."/>
        </authorList>
    </citation>
    <scope>NUCLEOTIDE SEQUENCE [LARGE SCALE GENOMIC DNA]</scope>
    <source>
        <strain evidence="1 2">Y31</strain>
    </source>
</reference>
<dbReference type="InterPro" id="IPR038765">
    <property type="entry name" value="Papain-like_cys_pep_sf"/>
</dbReference>
<dbReference type="EMBL" id="JACI01000001">
    <property type="protein sequence ID" value="OAQ15037.1"/>
    <property type="molecule type" value="Genomic_DNA"/>
</dbReference>
<gene>
    <name evidence="1" type="ORF">F480_00365</name>
</gene>
<sequence>MSKVYLAMYKAEGNWVDKVIRLFTGKPYSHCEIFIETVELRKVYDEDFEPTLRALPCYKAYSSSPRDGGVRCKTITRPTNTYGGAFKPENWDLFLLPYASGQKVEAFYQKTRGKKYDFLGAVGCVIPIREKPNRWYCSEWCYQAITGDHKQLSPNKLAEYVKART</sequence>
<dbReference type="SUPFAM" id="SSF54001">
    <property type="entry name" value="Cysteine proteinases"/>
    <property type="match status" value="1"/>
</dbReference>
<dbReference type="Proteomes" id="UP000078358">
    <property type="component" value="Unassembled WGS sequence"/>
</dbReference>
<dbReference type="PATRIC" id="fig|1261658.3.peg.74"/>
<protein>
    <submittedName>
        <fullName evidence="1">Enoyl-CoA hydratase</fullName>
    </submittedName>
</protein>
<dbReference type="AlphaFoldDB" id="A0A179CZP1"/>
<dbReference type="RefSeq" id="WP_064317900.1">
    <property type="nucleotide sequence ID" value="NZ_JACI01000001.1"/>
</dbReference>
<evidence type="ECO:0000313" key="2">
    <source>
        <dbReference type="Proteomes" id="UP000078358"/>
    </source>
</evidence>
<accession>A0A179CZP1</accession>